<name>A0A438NC96_EXOME</name>
<evidence type="ECO:0000313" key="8">
    <source>
        <dbReference type="EMBL" id="RVX73237.1"/>
    </source>
</evidence>
<feature type="compositionally biased region" description="Basic residues" evidence="6">
    <location>
        <begin position="59"/>
        <end position="71"/>
    </location>
</feature>
<feature type="compositionally biased region" description="Polar residues" evidence="6">
    <location>
        <begin position="618"/>
        <end position="632"/>
    </location>
</feature>
<keyword evidence="4" id="KW-0804">Transcription</keyword>
<accession>A0A438NC96</accession>
<evidence type="ECO:0000256" key="4">
    <source>
        <dbReference type="ARBA" id="ARBA00023163"/>
    </source>
</evidence>
<dbReference type="InterPro" id="IPR036864">
    <property type="entry name" value="Zn2-C6_fun-type_DNA-bd_sf"/>
</dbReference>
<dbReference type="GO" id="GO:0000981">
    <property type="term" value="F:DNA-binding transcription factor activity, RNA polymerase II-specific"/>
    <property type="evidence" value="ECO:0007669"/>
    <property type="project" value="InterPro"/>
</dbReference>
<dbReference type="CDD" id="cd12148">
    <property type="entry name" value="fungal_TF_MHR"/>
    <property type="match status" value="1"/>
</dbReference>
<dbReference type="InterPro" id="IPR001138">
    <property type="entry name" value="Zn2Cys6_DnaBD"/>
</dbReference>
<dbReference type="GO" id="GO:0006351">
    <property type="term" value="P:DNA-templated transcription"/>
    <property type="evidence" value="ECO:0007669"/>
    <property type="project" value="InterPro"/>
</dbReference>
<evidence type="ECO:0000256" key="6">
    <source>
        <dbReference type="SAM" id="MobiDB-lite"/>
    </source>
</evidence>
<dbReference type="Pfam" id="PF00172">
    <property type="entry name" value="Zn_clus"/>
    <property type="match status" value="1"/>
</dbReference>
<keyword evidence="2" id="KW-0805">Transcription regulation</keyword>
<organism evidence="8 9">
    <name type="scientific">Exophiala mesophila</name>
    <name type="common">Black yeast-like fungus</name>
    <dbReference type="NCBI Taxonomy" id="212818"/>
    <lineage>
        <taxon>Eukaryota</taxon>
        <taxon>Fungi</taxon>
        <taxon>Dikarya</taxon>
        <taxon>Ascomycota</taxon>
        <taxon>Pezizomycotina</taxon>
        <taxon>Eurotiomycetes</taxon>
        <taxon>Chaetothyriomycetidae</taxon>
        <taxon>Chaetothyriales</taxon>
        <taxon>Herpotrichiellaceae</taxon>
        <taxon>Exophiala</taxon>
    </lineage>
</organism>
<evidence type="ECO:0000256" key="1">
    <source>
        <dbReference type="ARBA" id="ARBA00022723"/>
    </source>
</evidence>
<feature type="compositionally biased region" description="Polar residues" evidence="6">
    <location>
        <begin position="661"/>
        <end position="678"/>
    </location>
</feature>
<evidence type="ECO:0000256" key="5">
    <source>
        <dbReference type="ARBA" id="ARBA00023242"/>
    </source>
</evidence>
<dbReference type="GO" id="GO:0000978">
    <property type="term" value="F:RNA polymerase II cis-regulatory region sequence-specific DNA binding"/>
    <property type="evidence" value="ECO:0007669"/>
    <property type="project" value="TreeGrafter"/>
</dbReference>
<dbReference type="AlphaFoldDB" id="A0A438NC96"/>
<dbReference type="GO" id="GO:0008270">
    <property type="term" value="F:zinc ion binding"/>
    <property type="evidence" value="ECO:0007669"/>
    <property type="project" value="InterPro"/>
</dbReference>
<dbReference type="Pfam" id="PF04082">
    <property type="entry name" value="Fungal_trans"/>
    <property type="match status" value="1"/>
</dbReference>
<dbReference type="CDD" id="cd00067">
    <property type="entry name" value="GAL4"/>
    <property type="match status" value="1"/>
</dbReference>
<feature type="domain" description="Zn(2)-C6 fungal-type" evidence="7">
    <location>
        <begin position="17"/>
        <end position="46"/>
    </location>
</feature>
<dbReference type="PANTHER" id="PTHR47424">
    <property type="entry name" value="REGULATORY PROTEIN GAL4"/>
    <property type="match status" value="1"/>
</dbReference>
<evidence type="ECO:0000313" key="9">
    <source>
        <dbReference type="Proteomes" id="UP000288859"/>
    </source>
</evidence>
<dbReference type="PROSITE" id="PS50048">
    <property type="entry name" value="ZN2_CY6_FUNGAL_2"/>
    <property type="match status" value="1"/>
</dbReference>
<dbReference type="VEuPathDB" id="FungiDB:PV10_06407"/>
<feature type="region of interest" description="Disordered" evidence="6">
    <location>
        <begin position="56"/>
        <end position="78"/>
    </location>
</feature>
<keyword evidence="3" id="KW-0238">DNA-binding</keyword>
<dbReference type="InterPro" id="IPR007219">
    <property type="entry name" value="XnlR_reg_dom"/>
</dbReference>
<dbReference type="OrthoDB" id="47007at2759"/>
<gene>
    <name evidence="8" type="ORF">B0A52_02365</name>
</gene>
<dbReference type="InterPro" id="IPR051127">
    <property type="entry name" value="Fungal_SecMet_Regulators"/>
</dbReference>
<dbReference type="Gene3D" id="4.10.240.10">
    <property type="entry name" value="Zn(2)-C6 fungal-type DNA-binding domain"/>
    <property type="match status" value="1"/>
</dbReference>
<feature type="region of interest" description="Disordered" evidence="6">
    <location>
        <begin position="611"/>
        <end position="694"/>
    </location>
</feature>
<comment type="caution">
    <text evidence="8">The sequence shown here is derived from an EMBL/GenBank/DDBJ whole genome shotgun (WGS) entry which is preliminary data.</text>
</comment>
<evidence type="ECO:0000256" key="3">
    <source>
        <dbReference type="ARBA" id="ARBA00023125"/>
    </source>
</evidence>
<dbReference type="SMART" id="SM00906">
    <property type="entry name" value="Fungal_trans"/>
    <property type="match status" value="1"/>
</dbReference>
<reference evidence="8 9" key="1">
    <citation type="submission" date="2017-03" db="EMBL/GenBank/DDBJ databases">
        <title>Genomes of endolithic fungi from Antarctica.</title>
        <authorList>
            <person name="Coleine C."/>
            <person name="Masonjones S."/>
            <person name="Stajich J.E."/>
        </authorList>
    </citation>
    <scope>NUCLEOTIDE SEQUENCE [LARGE SCALE GENOMIC DNA]</scope>
    <source>
        <strain evidence="8 9">CCFEE 6314</strain>
    </source>
</reference>
<evidence type="ECO:0000259" key="7">
    <source>
        <dbReference type="PROSITE" id="PS50048"/>
    </source>
</evidence>
<keyword evidence="5" id="KW-0539">Nucleus</keyword>
<dbReference type="GO" id="GO:0005634">
    <property type="term" value="C:nucleus"/>
    <property type="evidence" value="ECO:0007669"/>
    <property type="project" value="TreeGrafter"/>
</dbReference>
<keyword evidence="1" id="KW-0479">Metal-binding</keyword>
<dbReference type="PANTHER" id="PTHR47424:SF9">
    <property type="entry name" value="TAH-2"/>
    <property type="match status" value="1"/>
</dbReference>
<proteinExistence type="predicted"/>
<dbReference type="SMART" id="SM00066">
    <property type="entry name" value="GAL4"/>
    <property type="match status" value="1"/>
</dbReference>
<evidence type="ECO:0000256" key="2">
    <source>
        <dbReference type="ARBA" id="ARBA00023015"/>
    </source>
</evidence>
<protein>
    <recommendedName>
        <fullName evidence="7">Zn(2)-C6 fungal-type domain-containing protein</fullName>
    </recommendedName>
</protein>
<dbReference type="Proteomes" id="UP000288859">
    <property type="component" value="Unassembled WGS sequence"/>
</dbReference>
<dbReference type="PROSITE" id="PS00463">
    <property type="entry name" value="ZN2_CY6_FUNGAL_1"/>
    <property type="match status" value="1"/>
</dbReference>
<sequence length="741" mass="82541">MAEARPNASARGKGPKACSNCRRRKERCDGMQPCGRCISRNVASECQPVLASSFARSAHSAHSKKPGRHRNGLGETDLVNDATNASIIDLMDEIELQTSNQTDRSNPEHILVESPSASTYSVSRLLRDPRGRYMFIGDSANLSFLQTIRKVIKDSIGACPLTEDPLRYQMVETAIKGKPSWLETGLRQTPPRFTLAEATYLVRRYLLATNCVLDLFDEAHLLQNLPSWLERQPTETDVVSTTYYLVFALGAQTCPEDKEELAETCFSYGRYYTVVSFTEDPSISSVQAYALITMYLLNASRRNAAFMNLGTAVRAAYALGLHRKEVAALFTPTECRTRERLWKVIRILDLFMSSSLGRPPSTAETRDTLSTDNYSASMALCAIFETILNEVYSRRMISTDALWRISALHRQWTEKFQQGLAVDGISPAETVGDEMLPNIGLLHVKEAYYWTIMLLTRPFLVDAVSSYAPSAVLASSDENESCVSSCSEKTLVHACVDSAMRTIELLAILLDHNNIPKRLPFVVNSILVSALVLGLAHFGNMNKMFPVDVSLNLAHRLLGNFPHDAIARRNMTIVGHLIQACQLFNEKRSKSDRERQALLVGKLFGKIHETPLPAGSGSARSKTDNLSASTISGLRGPPQDQTIQAQQPSSEQNDHDHDHNQQSLQTQFGTNSQPSYQELNFVPGSSPGHTETDVMSDQFKDADLMFDAFEESMPPMLPRTLWFDPYVEEFPFFSTLDTSMT</sequence>
<dbReference type="EMBL" id="NAJM01000009">
    <property type="protein sequence ID" value="RVX73237.1"/>
    <property type="molecule type" value="Genomic_DNA"/>
</dbReference>
<dbReference type="GO" id="GO:0000435">
    <property type="term" value="P:positive regulation of transcription from RNA polymerase II promoter by galactose"/>
    <property type="evidence" value="ECO:0007669"/>
    <property type="project" value="TreeGrafter"/>
</dbReference>
<feature type="region of interest" description="Disordered" evidence="6">
    <location>
        <begin position="1"/>
        <end position="22"/>
    </location>
</feature>
<feature type="compositionally biased region" description="Polar residues" evidence="6">
    <location>
        <begin position="639"/>
        <end position="651"/>
    </location>
</feature>
<dbReference type="SUPFAM" id="SSF57701">
    <property type="entry name" value="Zn2/Cys6 DNA-binding domain"/>
    <property type="match status" value="1"/>
</dbReference>